<keyword evidence="9 10" id="KW-0961">Cell wall biogenesis/degradation</keyword>
<dbReference type="InterPro" id="IPR005863">
    <property type="entry name" value="UDP-N-AcMur_synth"/>
</dbReference>
<dbReference type="InterPro" id="IPR000713">
    <property type="entry name" value="Mur_ligase_N"/>
</dbReference>
<feature type="domain" description="Mur ligase N-terminal catalytic" evidence="12">
    <location>
        <begin position="31"/>
        <end position="93"/>
    </location>
</feature>
<dbReference type="InterPro" id="IPR036565">
    <property type="entry name" value="Mur-like_cat_sf"/>
</dbReference>
<dbReference type="Pfam" id="PF02875">
    <property type="entry name" value="Mur_ligase_C"/>
    <property type="match status" value="1"/>
</dbReference>
<evidence type="ECO:0000256" key="10">
    <source>
        <dbReference type="HAMAP-Rule" id="MF_02019"/>
    </source>
</evidence>
<dbReference type="Gene3D" id="3.40.1390.10">
    <property type="entry name" value="MurE/MurF, N-terminal domain"/>
    <property type="match status" value="1"/>
</dbReference>
<dbReference type="GO" id="GO:0005737">
    <property type="term" value="C:cytoplasm"/>
    <property type="evidence" value="ECO:0007669"/>
    <property type="project" value="UniProtKB-SubCell"/>
</dbReference>
<keyword evidence="4 10" id="KW-0547">Nucleotide-binding</keyword>
<evidence type="ECO:0000256" key="11">
    <source>
        <dbReference type="RuleBase" id="RU004136"/>
    </source>
</evidence>
<dbReference type="SUPFAM" id="SSF53623">
    <property type="entry name" value="MurD-like peptide ligases, catalytic domain"/>
    <property type="match status" value="1"/>
</dbReference>
<dbReference type="GO" id="GO:0008766">
    <property type="term" value="F:UDP-N-acetylmuramoylalanyl-D-glutamyl-2,6-diaminopimelate-D-alanyl-D-alanine ligase activity"/>
    <property type="evidence" value="ECO:0007669"/>
    <property type="project" value="RHEA"/>
</dbReference>
<dbReference type="GO" id="GO:0005524">
    <property type="term" value="F:ATP binding"/>
    <property type="evidence" value="ECO:0007669"/>
    <property type="project" value="UniProtKB-UniRule"/>
</dbReference>
<dbReference type="PANTHER" id="PTHR43024">
    <property type="entry name" value="UDP-N-ACETYLMURAMOYL-TRIPEPTIDE--D-ALANYL-D-ALANINE LIGASE"/>
    <property type="match status" value="1"/>
</dbReference>
<keyword evidence="2 10" id="KW-0436">Ligase</keyword>
<protein>
    <recommendedName>
        <fullName evidence="10 11">UDP-N-acetylmuramoyl-tripeptide--D-alanyl-D-alanine ligase</fullName>
        <ecNumber evidence="10 11">6.3.2.10</ecNumber>
    </recommendedName>
    <alternativeName>
        <fullName evidence="10">D-alanyl-D-alanine-adding enzyme</fullName>
    </alternativeName>
</protein>
<evidence type="ECO:0000256" key="1">
    <source>
        <dbReference type="ARBA" id="ARBA00022490"/>
    </source>
</evidence>
<keyword evidence="5 10" id="KW-0067">ATP-binding</keyword>
<dbReference type="GO" id="GO:0071555">
    <property type="term" value="P:cell wall organization"/>
    <property type="evidence" value="ECO:0007669"/>
    <property type="project" value="UniProtKB-KW"/>
</dbReference>
<accession>A0A2A2ACN7</accession>
<comment type="subcellular location">
    <subcellularLocation>
        <location evidence="10 11">Cytoplasm</location>
    </subcellularLocation>
</comment>
<keyword evidence="8 10" id="KW-0131">Cell cycle</keyword>
<dbReference type="EMBL" id="NSJF01000002">
    <property type="protein sequence ID" value="PAT35359.1"/>
    <property type="molecule type" value="Genomic_DNA"/>
</dbReference>
<feature type="domain" description="Mur ligase central" evidence="14">
    <location>
        <begin position="113"/>
        <end position="301"/>
    </location>
</feature>
<organism evidence="15 16">
    <name type="scientific">Vandammella animalimorsus</name>
    <dbReference type="NCBI Taxonomy" id="2029117"/>
    <lineage>
        <taxon>Bacteria</taxon>
        <taxon>Pseudomonadati</taxon>
        <taxon>Pseudomonadota</taxon>
        <taxon>Betaproteobacteria</taxon>
        <taxon>Burkholderiales</taxon>
        <taxon>Comamonadaceae</taxon>
        <taxon>Vandammella</taxon>
    </lineage>
</organism>
<feature type="domain" description="Mur ligase C-terminal" evidence="13">
    <location>
        <begin position="337"/>
        <end position="446"/>
    </location>
</feature>
<evidence type="ECO:0000256" key="5">
    <source>
        <dbReference type="ARBA" id="ARBA00022840"/>
    </source>
</evidence>
<evidence type="ECO:0000256" key="3">
    <source>
        <dbReference type="ARBA" id="ARBA00022618"/>
    </source>
</evidence>
<evidence type="ECO:0000259" key="14">
    <source>
        <dbReference type="Pfam" id="PF08245"/>
    </source>
</evidence>
<evidence type="ECO:0000256" key="2">
    <source>
        <dbReference type="ARBA" id="ARBA00022598"/>
    </source>
</evidence>
<dbReference type="Proteomes" id="UP000217999">
    <property type="component" value="Unassembled WGS sequence"/>
</dbReference>
<dbReference type="InterPro" id="IPR035911">
    <property type="entry name" value="MurE/MurF_N"/>
</dbReference>
<evidence type="ECO:0000256" key="9">
    <source>
        <dbReference type="ARBA" id="ARBA00023316"/>
    </source>
</evidence>
<evidence type="ECO:0000256" key="6">
    <source>
        <dbReference type="ARBA" id="ARBA00022960"/>
    </source>
</evidence>
<name>A0A2A2ACN7_9BURK</name>
<evidence type="ECO:0000259" key="13">
    <source>
        <dbReference type="Pfam" id="PF02875"/>
    </source>
</evidence>
<evidence type="ECO:0000256" key="4">
    <source>
        <dbReference type="ARBA" id="ARBA00022741"/>
    </source>
</evidence>
<proteinExistence type="inferred from homology"/>
<dbReference type="RefSeq" id="WP_095549464.1">
    <property type="nucleotide sequence ID" value="NZ_NSJF01000002.1"/>
</dbReference>
<dbReference type="NCBIfam" id="TIGR01143">
    <property type="entry name" value="murF"/>
    <property type="match status" value="1"/>
</dbReference>
<dbReference type="AlphaFoldDB" id="A0A2A2ACN7"/>
<dbReference type="InterPro" id="IPR036615">
    <property type="entry name" value="Mur_ligase_C_dom_sf"/>
</dbReference>
<evidence type="ECO:0000256" key="8">
    <source>
        <dbReference type="ARBA" id="ARBA00023306"/>
    </source>
</evidence>
<dbReference type="HAMAP" id="MF_02019">
    <property type="entry name" value="MurF"/>
    <property type="match status" value="1"/>
</dbReference>
<evidence type="ECO:0000256" key="7">
    <source>
        <dbReference type="ARBA" id="ARBA00022984"/>
    </source>
</evidence>
<evidence type="ECO:0000313" key="16">
    <source>
        <dbReference type="Proteomes" id="UP000217999"/>
    </source>
</evidence>
<dbReference type="Pfam" id="PF08245">
    <property type="entry name" value="Mur_ligase_M"/>
    <property type="match status" value="1"/>
</dbReference>
<dbReference type="PANTHER" id="PTHR43024:SF1">
    <property type="entry name" value="UDP-N-ACETYLMURAMOYL-TRIPEPTIDE--D-ALANYL-D-ALANINE LIGASE"/>
    <property type="match status" value="1"/>
</dbReference>
<sequence length="470" mass="49454">MMQLQQAAEWLGQQGLAPELRAATGQEQVAIERVHTDSRSLRAGDLFVALVGERFDGHDFLAQAQASGAAAALVQRGRAAEQLPCLEVADTRQALLALAGQWRSQLALPVIAVTGSNGKTTVTQMLASILCAAHGQAALATQGNLNNDIGLPLMVLRLRAAHRMAVFELGMNHPGEIAALAAVAQPTVALVNNAQREHQEFMHSVEAVAQENGAVLAALPADGVAVFPADDAFAPLWRGLAQGRRIVDFGAPGSAVQLRRAQWGEAGWAMELDIEGQALELQLGVLGRHNVRNAMAAAAAAWAAGVPLAAIAQGLQDFRPVQGRGVLHRFCHDDGTQQWLIDDSYNANPDSVRAAIDTLAALPAPRLLVLGDMAEVGAQGPQFHAEVGEYARARGIDGLWTLGALAAHAASAFGAQARHFESREALLQTTAQQAHLPTSMLVKGSRCMAMEQVVQAVLALDGAASGRVSL</sequence>
<dbReference type="InterPro" id="IPR004101">
    <property type="entry name" value="Mur_ligase_C"/>
</dbReference>
<dbReference type="GO" id="GO:0051301">
    <property type="term" value="P:cell division"/>
    <property type="evidence" value="ECO:0007669"/>
    <property type="project" value="UniProtKB-KW"/>
</dbReference>
<dbReference type="Gene3D" id="3.40.1190.10">
    <property type="entry name" value="Mur-like, catalytic domain"/>
    <property type="match status" value="1"/>
</dbReference>
<dbReference type="GO" id="GO:0009252">
    <property type="term" value="P:peptidoglycan biosynthetic process"/>
    <property type="evidence" value="ECO:0007669"/>
    <property type="project" value="UniProtKB-UniRule"/>
</dbReference>
<dbReference type="Gene3D" id="3.90.190.20">
    <property type="entry name" value="Mur ligase, C-terminal domain"/>
    <property type="match status" value="1"/>
</dbReference>
<keyword evidence="3 10" id="KW-0132">Cell division</keyword>
<comment type="catalytic activity">
    <reaction evidence="10 11">
        <text>D-alanyl-D-alanine + UDP-N-acetyl-alpha-D-muramoyl-L-alanyl-gamma-D-glutamyl-meso-2,6-diaminopimelate + ATP = UDP-N-acetyl-alpha-D-muramoyl-L-alanyl-gamma-D-glutamyl-meso-2,6-diaminopimeloyl-D-alanyl-D-alanine + ADP + phosphate + H(+)</text>
        <dbReference type="Rhea" id="RHEA:28374"/>
        <dbReference type="ChEBI" id="CHEBI:15378"/>
        <dbReference type="ChEBI" id="CHEBI:30616"/>
        <dbReference type="ChEBI" id="CHEBI:43474"/>
        <dbReference type="ChEBI" id="CHEBI:57822"/>
        <dbReference type="ChEBI" id="CHEBI:61386"/>
        <dbReference type="ChEBI" id="CHEBI:83905"/>
        <dbReference type="ChEBI" id="CHEBI:456216"/>
        <dbReference type="EC" id="6.3.2.10"/>
    </reaction>
</comment>
<dbReference type="SUPFAM" id="SSF53244">
    <property type="entry name" value="MurD-like peptide ligases, peptide-binding domain"/>
    <property type="match status" value="1"/>
</dbReference>
<feature type="binding site" evidence="10">
    <location>
        <begin position="115"/>
        <end position="121"/>
    </location>
    <ligand>
        <name>ATP</name>
        <dbReference type="ChEBI" id="CHEBI:30616"/>
    </ligand>
</feature>
<reference evidence="15 16" key="1">
    <citation type="submission" date="2017-08" db="EMBL/GenBank/DDBJ databases">
        <title>WGS of Clinical strains of the CDC Group NO-1 linked to zoonotic infections in humans.</title>
        <authorList>
            <person name="Bernier A.-M."/>
            <person name="Bernard K."/>
        </authorList>
    </citation>
    <scope>NUCLEOTIDE SEQUENCE [LARGE SCALE GENOMIC DNA]</scope>
    <source>
        <strain evidence="15 16">NML03-0146</strain>
    </source>
</reference>
<evidence type="ECO:0000313" key="15">
    <source>
        <dbReference type="EMBL" id="PAT35359.1"/>
    </source>
</evidence>
<comment type="caution">
    <text evidence="15">The sequence shown here is derived from an EMBL/GenBank/DDBJ whole genome shotgun (WGS) entry which is preliminary data.</text>
</comment>
<comment type="pathway">
    <text evidence="10 11">Cell wall biogenesis; peptidoglycan biosynthesis.</text>
</comment>
<evidence type="ECO:0000259" key="12">
    <source>
        <dbReference type="Pfam" id="PF01225"/>
    </source>
</evidence>
<gene>
    <name evidence="10" type="primary">murF</name>
    <name evidence="15" type="ORF">CK620_05650</name>
</gene>
<keyword evidence="6 10" id="KW-0133">Cell shape</keyword>
<keyword evidence="1 10" id="KW-0963">Cytoplasm</keyword>
<keyword evidence="7 10" id="KW-0573">Peptidoglycan synthesis</keyword>
<dbReference type="GO" id="GO:0008360">
    <property type="term" value="P:regulation of cell shape"/>
    <property type="evidence" value="ECO:0007669"/>
    <property type="project" value="UniProtKB-KW"/>
</dbReference>
<dbReference type="InterPro" id="IPR051046">
    <property type="entry name" value="MurCDEF_CellWall_CoF430Synth"/>
</dbReference>
<dbReference type="UniPathway" id="UPA00219"/>
<dbReference type="SUPFAM" id="SSF63418">
    <property type="entry name" value="MurE/MurF N-terminal domain"/>
    <property type="match status" value="1"/>
</dbReference>
<dbReference type="InterPro" id="IPR013221">
    <property type="entry name" value="Mur_ligase_cen"/>
</dbReference>
<comment type="function">
    <text evidence="10 11">Involved in cell wall formation. Catalyzes the final step in the synthesis of UDP-N-acetylmuramoyl-pentapeptide, the precursor of murein.</text>
</comment>
<comment type="similarity">
    <text evidence="10">Belongs to the MurCDEF family. MurF subfamily.</text>
</comment>
<dbReference type="Pfam" id="PF01225">
    <property type="entry name" value="Mur_ligase"/>
    <property type="match status" value="1"/>
</dbReference>
<dbReference type="EC" id="6.3.2.10" evidence="10 11"/>
<dbReference type="GO" id="GO:0047480">
    <property type="term" value="F:UDP-N-acetylmuramoyl-tripeptide-D-alanyl-D-alanine ligase activity"/>
    <property type="evidence" value="ECO:0007669"/>
    <property type="project" value="UniProtKB-UniRule"/>
</dbReference>